<comment type="caution">
    <text evidence="2">The sequence shown here is derived from an EMBL/GenBank/DDBJ whole genome shotgun (WGS) entry which is preliminary data.</text>
</comment>
<sequence length="178" mass="19876">MLNDGIISVVEYKNTYESNGYSTRIRTESETCNCCCIQTNSRDPAYRDCGIYITLPLSLLGWIGITALSIKLMKTEKAVTQWIWGIYLVALLALVITCVICLNIRKKHGAFILEGKERNKFTLLWSMMMYLLVTFHIIGSHIILAMASGNWSGIAPTGAGLASAIVFFIAKRLLFLNI</sequence>
<keyword evidence="1" id="KW-0472">Membrane</keyword>
<dbReference type="HOGENOM" id="CLU_1511382_0_0_1"/>
<keyword evidence="1" id="KW-0812">Transmembrane</keyword>
<protein>
    <recommendedName>
        <fullName evidence="4">Transmembrane protein</fullName>
    </recommendedName>
</protein>
<keyword evidence="3" id="KW-1185">Reference proteome</keyword>
<keyword evidence="1" id="KW-1133">Transmembrane helix</keyword>
<name>A0A015N679_RHIIW</name>
<proteinExistence type="predicted"/>
<evidence type="ECO:0000313" key="2">
    <source>
        <dbReference type="EMBL" id="EXX74668.1"/>
    </source>
</evidence>
<dbReference type="AlphaFoldDB" id="A0A015N679"/>
<evidence type="ECO:0000313" key="3">
    <source>
        <dbReference type="Proteomes" id="UP000022910"/>
    </source>
</evidence>
<feature type="transmembrane region" description="Helical" evidence="1">
    <location>
        <begin position="123"/>
        <end position="147"/>
    </location>
</feature>
<evidence type="ECO:0008006" key="4">
    <source>
        <dbReference type="Google" id="ProtNLM"/>
    </source>
</evidence>
<reference evidence="2 3" key="1">
    <citation type="submission" date="2014-02" db="EMBL/GenBank/DDBJ databases">
        <title>Single nucleus genome sequencing reveals high similarity among nuclei of an endomycorrhizal fungus.</title>
        <authorList>
            <person name="Lin K."/>
            <person name="Geurts R."/>
            <person name="Zhang Z."/>
            <person name="Limpens E."/>
            <person name="Saunders D.G."/>
            <person name="Mu D."/>
            <person name="Pang E."/>
            <person name="Cao H."/>
            <person name="Cha H."/>
            <person name="Lin T."/>
            <person name="Zhou Q."/>
            <person name="Shang Y."/>
            <person name="Li Y."/>
            <person name="Ivanov S."/>
            <person name="Sharma T."/>
            <person name="Velzen R.V."/>
            <person name="Ruijter N.D."/>
            <person name="Aanen D.K."/>
            <person name="Win J."/>
            <person name="Kamoun S."/>
            <person name="Bisseling T."/>
            <person name="Huang S."/>
        </authorList>
    </citation>
    <scope>NUCLEOTIDE SEQUENCE [LARGE SCALE GENOMIC DNA]</scope>
    <source>
        <strain evidence="3">DAOM197198w</strain>
    </source>
</reference>
<organism evidence="2 3">
    <name type="scientific">Rhizophagus irregularis (strain DAOM 197198w)</name>
    <name type="common">Glomus intraradices</name>
    <dbReference type="NCBI Taxonomy" id="1432141"/>
    <lineage>
        <taxon>Eukaryota</taxon>
        <taxon>Fungi</taxon>
        <taxon>Fungi incertae sedis</taxon>
        <taxon>Mucoromycota</taxon>
        <taxon>Glomeromycotina</taxon>
        <taxon>Glomeromycetes</taxon>
        <taxon>Glomerales</taxon>
        <taxon>Glomeraceae</taxon>
        <taxon>Rhizophagus</taxon>
    </lineage>
</organism>
<accession>A0A015N679</accession>
<dbReference type="EMBL" id="JEMT01012760">
    <property type="protein sequence ID" value="EXX74668.1"/>
    <property type="molecule type" value="Genomic_DNA"/>
</dbReference>
<feature type="transmembrane region" description="Helical" evidence="1">
    <location>
        <begin position="49"/>
        <end position="70"/>
    </location>
</feature>
<dbReference type="Proteomes" id="UP000022910">
    <property type="component" value="Unassembled WGS sequence"/>
</dbReference>
<feature type="transmembrane region" description="Helical" evidence="1">
    <location>
        <begin position="153"/>
        <end position="170"/>
    </location>
</feature>
<evidence type="ECO:0000256" key="1">
    <source>
        <dbReference type="SAM" id="Phobius"/>
    </source>
</evidence>
<gene>
    <name evidence="2" type="ORF">RirG_049030</name>
</gene>
<feature type="transmembrane region" description="Helical" evidence="1">
    <location>
        <begin position="82"/>
        <end position="102"/>
    </location>
</feature>